<dbReference type="Pfam" id="PF18480">
    <property type="entry name" value="DUF5615"/>
    <property type="match status" value="1"/>
</dbReference>
<reference evidence="2 3" key="1">
    <citation type="submission" date="2020-03" db="EMBL/GenBank/DDBJ databases">
        <title>Draft Genome Sequence of 2-Methylisoborneol Producing Pseudanabaena yagii Strain GIHE-NHR1 Isolated from North Han River in South Korea.</title>
        <authorList>
            <person name="Jeong J."/>
        </authorList>
    </citation>
    <scope>NUCLEOTIDE SEQUENCE [LARGE SCALE GENOMIC DNA]</scope>
    <source>
        <strain evidence="2 3">GIHE-NHR1</strain>
    </source>
</reference>
<accession>A0ABX1LL69</accession>
<comment type="caution">
    <text evidence="2">The sequence shown here is derived from an EMBL/GenBank/DDBJ whole genome shotgun (WGS) entry which is preliminary data.</text>
</comment>
<evidence type="ECO:0000313" key="3">
    <source>
        <dbReference type="Proteomes" id="UP000738376"/>
    </source>
</evidence>
<dbReference type="EMBL" id="JAAVJL010000001">
    <property type="protein sequence ID" value="NMF56852.1"/>
    <property type="molecule type" value="Genomic_DNA"/>
</dbReference>
<evidence type="ECO:0000259" key="1">
    <source>
        <dbReference type="Pfam" id="PF18480"/>
    </source>
</evidence>
<feature type="domain" description="DUF5615" evidence="1">
    <location>
        <begin position="1"/>
        <end position="107"/>
    </location>
</feature>
<protein>
    <submittedName>
        <fullName evidence="2">DUF5615 family PIN-like protein</fullName>
    </submittedName>
</protein>
<dbReference type="Proteomes" id="UP000738376">
    <property type="component" value="Unassembled WGS sequence"/>
</dbReference>
<organism evidence="2 3">
    <name type="scientific">Pseudanabaena yagii GIHE-NHR1</name>
    <dbReference type="NCBI Taxonomy" id="2722753"/>
    <lineage>
        <taxon>Bacteria</taxon>
        <taxon>Bacillati</taxon>
        <taxon>Cyanobacteriota</taxon>
        <taxon>Cyanophyceae</taxon>
        <taxon>Pseudanabaenales</taxon>
        <taxon>Pseudanabaenaceae</taxon>
        <taxon>Pseudanabaena</taxon>
        <taxon>Pseudanabaena yagii</taxon>
    </lineage>
</organism>
<dbReference type="RefSeq" id="WP_169361959.1">
    <property type="nucleotide sequence ID" value="NZ_JAAVJL010000001.1"/>
</dbReference>
<name>A0ABX1LL69_9CYAN</name>
<keyword evidence="3" id="KW-1185">Reference proteome</keyword>
<sequence length="115" mass="13220">MRFLLDMNASGALLSLLLDSGHDVVCVRDVDRKMSDSEILNWAVRERRIIITTDSDFEQMIWLQARQHCGVLRLENLPRSERMSLFEEVLSSYGQDLEAGAVVIASKQKIRIRRS</sequence>
<proteinExistence type="predicted"/>
<evidence type="ECO:0000313" key="2">
    <source>
        <dbReference type="EMBL" id="NMF56852.1"/>
    </source>
</evidence>
<dbReference type="InterPro" id="IPR041049">
    <property type="entry name" value="DUF5615"/>
</dbReference>
<gene>
    <name evidence="2" type="ORF">HC246_02180</name>
</gene>